<reference evidence="2 3" key="1">
    <citation type="journal article" date="2015" name="BMC Genomics">
        <title>Gene expression during zombie ant biting behavior reflects the complexity underlying fungal parasitic behavioral manipulation.</title>
        <authorList>
            <person name="de Bekker C."/>
            <person name="Ohm R.A."/>
            <person name="Loreto R.G."/>
            <person name="Sebastian A."/>
            <person name="Albert I."/>
            <person name="Merrow M."/>
            <person name="Brachmann A."/>
            <person name="Hughes D.P."/>
        </authorList>
    </citation>
    <scope>NUCLEOTIDE SEQUENCE [LARGE SCALE GENOMIC DNA]</scope>
    <source>
        <strain evidence="2 3">SC16a</strain>
    </source>
</reference>
<proteinExistence type="predicted"/>
<gene>
    <name evidence="2" type="ORF">XA68_11919</name>
</gene>
<comment type="caution">
    <text evidence="2">The sequence shown here is derived from an EMBL/GenBank/DDBJ whole genome shotgun (WGS) entry which is preliminary data.</text>
</comment>
<dbReference type="AlphaFoldDB" id="A0A2A9PEX1"/>
<keyword evidence="3" id="KW-1185">Reference proteome</keyword>
<feature type="region of interest" description="Disordered" evidence="1">
    <location>
        <begin position="127"/>
        <end position="149"/>
    </location>
</feature>
<evidence type="ECO:0000313" key="2">
    <source>
        <dbReference type="EMBL" id="PFH59764.1"/>
    </source>
</evidence>
<accession>A0A2A9PEX1</accession>
<protein>
    <submittedName>
        <fullName evidence="2">Uncharacterized protein</fullName>
    </submittedName>
</protein>
<dbReference type="STRING" id="268505.A0A2A9PEX1"/>
<dbReference type="OrthoDB" id="5428038at2759"/>
<name>A0A2A9PEX1_OPHUN</name>
<organism evidence="2 3">
    <name type="scientific">Ophiocordyceps unilateralis</name>
    <name type="common">Zombie-ant fungus</name>
    <name type="synonym">Torrubia unilateralis</name>
    <dbReference type="NCBI Taxonomy" id="268505"/>
    <lineage>
        <taxon>Eukaryota</taxon>
        <taxon>Fungi</taxon>
        <taxon>Dikarya</taxon>
        <taxon>Ascomycota</taxon>
        <taxon>Pezizomycotina</taxon>
        <taxon>Sordariomycetes</taxon>
        <taxon>Hypocreomycetidae</taxon>
        <taxon>Hypocreales</taxon>
        <taxon>Ophiocordycipitaceae</taxon>
        <taxon>Ophiocordyceps</taxon>
    </lineage>
</organism>
<dbReference type="EMBL" id="LAZP02000175">
    <property type="protein sequence ID" value="PFH59764.1"/>
    <property type="molecule type" value="Genomic_DNA"/>
</dbReference>
<evidence type="ECO:0000313" key="3">
    <source>
        <dbReference type="Proteomes" id="UP000037136"/>
    </source>
</evidence>
<dbReference type="Proteomes" id="UP000037136">
    <property type="component" value="Unassembled WGS sequence"/>
</dbReference>
<evidence type="ECO:0000256" key="1">
    <source>
        <dbReference type="SAM" id="MobiDB-lite"/>
    </source>
</evidence>
<sequence>MPSWAATNCSRVVCRPSIAPQAPRRVLDEPRPVGRLSFYSYAGPLEHRRRAGRRRHMTRLIPDTSEFPLIWRFDIPPANNKLQWQPPTTAEYRKQKNQLPSARKLAGKLISWLKGFGFVAHAEAPAAAREDTPAVEAEPAQKTAPSDGLPEEIGLLRQAVCQTRKKIHTLDLFRLSKACQASIWDRVESGKLSVPALDHLFDPLDSATRTRMPVKVADSMTFMIRSTLIRAMGKVQERDDQSISPDLWLAVVEHICTIKHDVHVLFLFSRLMCLMPASLRAQIPSKRVAELGLVLVVAQAEQCLLSGLRLNQFAKFNEALGKLTESRRHEIHDMMRDFVLRQDDESIYQHQRLRFSWLLLRALDSQTSASDFLLAYRAVMNPGTRLDNLQLWNLSAARLLATGALPPGQAISSMPSMPMSRRWTILIRALLPSEHCDRQLRELCSFLASIDGFHTMAQAIANLPFGDMPMDGVQMNVVLTMAQVCDDHNRALDLYDAFQLQRRTKKQLAAWNWTLWVKYVEAIIKDPSINPRWVWKVLGDMTRGDDDACPVAAASDVEAKVKLLVKMSRWFLEASHLTDRQALRELTRCLSYQRKLTESFEPSTLVRLADVITRDLRRGKPGRTSRLEWLLVLTEEAGGPAEADRTAAILRTWRSVNRERIPTGQFPS</sequence>
<reference evidence="2 3" key="2">
    <citation type="journal article" date="2017" name="Sci. Rep.">
        <title>Ant-infecting Ophiocordyceps genomes reveal a high diversity of potential behavioral manipulation genes and a possible major role for enterotoxins.</title>
        <authorList>
            <person name="de Bekker C."/>
            <person name="Ohm R.A."/>
            <person name="Evans H.C."/>
            <person name="Brachmann A."/>
            <person name="Hughes D.P."/>
        </authorList>
    </citation>
    <scope>NUCLEOTIDE SEQUENCE [LARGE SCALE GENOMIC DNA]</scope>
    <source>
        <strain evidence="2 3">SC16a</strain>
    </source>
</reference>